<reference evidence="2" key="1">
    <citation type="submission" date="2021-06" db="EMBL/GenBank/DDBJ databases">
        <authorList>
            <consortium name="DOE Joint Genome Institute"/>
            <person name="Mondo S.J."/>
            <person name="Amses K.R."/>
            <person name="Simmons D.R."/>
            <person name="Longcore J.E."/>
            <person name="Seto K."/>
            <person name="Alves G.H."/>
            <person name="Bonds A.E."/>
            <person name="Quandt C.A."/>
            <person name="Davis W.J."/>
            <person name="Chang Y."/>
            <person name="Letcher P.M."/>
            <person name="Powell M.J."/>
            <person name="Kuo A."/>
            <person name="Labutti K."/>
            <person name="Pangilinan J."/>
            <person name="Andreopoulos W."/>
            <person name="Tritt A."/>
            <person name="Riley R."/>
            <person name="Hundley H."/>
            <person name="Johnson J."/>
            <person name="Lipzen A."/>
            <person name="Barry K."/>
            <person name="Berbee M.L."/>
            <person name="Buchler N.E."/>
            <person name="Grigoriev I.V."/>
            <person name="Spatafora J.W."/>
            <person name="Stajich J.E."/>
            <person name="James T.Y."/>
        </authorList>
    </citation>
    <scope>NUCLEOTIDE SEQUENCE</scope>
    <source>
        <strain evidence="2">AG</strain>
    </source>
</reference>
<gene>
    <name evidence="1" type="primary">EFM6</name>
    <name evidence="2" type="ORF">K450DRAFT_259059</name>
</gene>
<comment type="caution">
    <text evidence="2">The sequence shown here is derived from an EMBL/GenBank/DDBJ whole genome shotgun (WGS) entry which is preliminary data.</text>
</comment>
<dbReference type="GO" id="GO:0005737">
    <property type="term" value="C:cytoplasm"/>
    <property type="evidence" value="ECO:0007669"/>
    <property type="project" value="UniProtKB-SubCell"/>
</dbReference>
<dbReference type="PANTHER" id="PTHR14614:SF132">
    <property type="entry name" value="PROTEIN-LYSINE METHYLTRANSFERASE C42C1.13"/>
    <property type="match status" value="1"/>
</dbReference>
<feature type="binding site" evidence="1">
    <location>
        <position position="143"/>
    </location>
    <ligand>
        <name>S-adenosyl-L-methionine</name>
        <dbReference type="ChEBI" id="CHEBI:59789"/>
    </ligand>
</feature>
<keyword evidence="1" id="KW-0489">Methyltransferase</keyword>
<reference evidence="2" key="2">
    <citation type="journal article" date="2022" name="Proc. Natl. Acad. Sci. U.S.A.">
        <title>Diploid-dominant life cycles characterize the early evolution of Fungi.</title>
        <authorList>
            <person name="Amses K.R."/>
            <person name="Simmons D.R."/>
            <person name="Longcore J.E."/>
            <person name="Mondo S.J."/>
            <person name="Seto K."/>
            <person name="Jeronimo G.H."/>
            <person name="Bonds A.E."/>
            <person name="Quandt C.A."/>
            <person name="Davis W.J."/>
            <person name="Chang Y."/>
            <person name="Federici B.A."/>
            <person name="Kuo A."/>
            <person name="LaButti K."/>
            <person name="Pangilinan J."/>
            <person name="Andreopoulos W."/>
            <person name="Tritt A."/>
            <person name="Riley R."/>
            <person name="Hundley H."/>
            <person name="Johnson J."/>
            <person name="Lipzen A."/>
            <person name="Barry K."/>
            <person name="Lang B.F."/>
            <person name="Cuomo C.A."/>
            <person name="Buchler N.E."/>
            <person name="Grigoriev I.V."/>
            <person name="Spatafora J.W."/>
            <person name="Stajich J.E."/>
            <person name="James T.Y."/>
        </authorList>
    </citation>
    <scope>NUCLEOTIDE SEQUENCE</scope>
    <source>
        <strain evidence="2">AG</strain>
    </source>
</reference>
<dbReference type="GO" id="GO:0016279">
    <property type="term" value="F:protein-lysine N-methyltransferase activity"/>
    <property type="evidence" value="ECO:0007669"/>
    <property type="project" value="UniProtKB-UniRule"/>
</dbReference>
<feature type="binding site" evidence="1">
    <location>
        <position position="171"/>
    </location>
    <ligand>
        <name>S-adenosyl-L-methionine</name>
        <dbReference type="ChEBI" id="CHEBI:59789"/>
    </ligand>
</feature>
<comment type="similarity">
    <text evidence="1">Belongs to the class I-like SAM-binding methyltransferase superfamily. METTL21 family. EFM6 subfamily.</text>
</comment>
<dbReference type="Proteomes" id="UP001206595">
    <property type="component" value="Unassembled WGS sequence"/>
</dbReference>
<dbReference type="HAMAP" id="MF_03198">
    <property type="entry name" value="Methyltr_EFM6"/>
    <property type="match status" value="1"/>
</dbReference>
<comment type="subcellular location">
    <subcellularLocation>
        <location evidence="1">Cytoplasm</location>
    </subcellularLocation>
</comment>
<dbReference type="GO" id="GO:0032259">
    <property type="term" value="P:methylation"/>
    <property type="evidence" value="ECO:0007669"/>
    <property type="project" value="UniProtKB-KW"/>
</dbReference>
<sequence>MSTAIVINQNEERKDVGSIIVTTESETDVDQVHSEKDPFLEWSLTMDPEKILNSNIIRTSSFDYKGLPRPILIKEDTTGGCGGKTWEAADVSCNYLIWKYESSNGNAFKGKTILELGSGTGLVGLVLGAMCNPLDANEIVITDQIPMLSLMEANININDLGRIVKANVLDWGVELPHWLTKTPDIIIASDCVYLEIAFQPLIDSLLLLSNEKTEIYLCYKRRRKADKRFFTLARKKFTITEVTEDPHRPGYERKGLHLYLMKRKL</sequence>
<dbReference type="Pfam" id="PF10294">
    <property type="entry name" value="Methyltransf_16"/>
    <property type="match status" value="1"/>
</dbReference>
<dbReference type="PANTHER" id="PTHR14614">
    <property type="entry name" value="HEPATOCELLULAR CARCINOMA-ASSOCIATED ANTIGEN"/>
    <property type="match status" value="1"/>
</dbReference>
<name>A0AAD5H956_UMBRA</name>
<keyword evidence="3" id="KW-1185">Reference proteome</keyword>
<keyword evidence="1" id="KW-0808">Transferase</keyword>
<dbReference type="SUPFAM" id="SSF53335">
    <property type="entry name" value="S-adenosyl-L-methionine-dependent methyltransferases"/>
    <property type="match status" value="1"/>
</dbReference>
<dbReference type="Gene3D" id="3.40.50.150">
    <property type="entry name" value="Vaccinia Virus protein VP39"/>
    <property type="match status" value="1"/>
</dbReference>
<keyword evidence="1" id="KW-0963">Cytoplasm</keyword>
<dbReference type="InterPro" id="IPR019410">
    <property type="entry name" value="Methyltransf_16"/>
</dbReference>
<dbReference type="InterPro" id="IPR029063">
    <property type="entry name" value="SAM-dependent_MTases_sf"/>
</dbReference>
<feature type="binding site" evidence="1">
    <location>
        <begin position="117"/>
        <end position="119"/>
    </location>
    <ligand>
        <name>S-adenosyl-L-methionine</name>
        <dbReference type="ChEBI" id="CHEBI:59789"/>
    </ligand>
</feature>
<dbReference type="EMBL" id="MU620965">
    <property type="protein sequence ID" value="KAI8575942.1"/>
    <property type="molecule type" value="Genomic_DNA"/>
</dbReference>
<feature type="binding site" evidence="1">
    <location>
        <position position="86"/>
    </location>
    <ligand>
        <name>S-adenosyl-L-methionine</name>
        <dbReference type="ChEBI" id="CHEBI:59789"/>
    </ligand>
</feature>
<accession>A0AAD5H956</accession>
<evidence type="ECO:0000256" key="1">
    <source>
        <dbReference type="HAMAP-Rule" id="MF_03198"/>
    </source>
</evidence>
<evidence type="ECO:0000313" key="3">
    <source>
        <dbReference type="Proteomes" id="UP001206595"/>
    </source>
</evidence>
<evidence type="ECO:0000313" key="2">
    <source>
        <dbReference type="EMBL" id="KAI8575942.1"/>
    </source>
</evidence>
<feature type="binding site" evidence="1">
    <location>
        <position position="189"/>
    </location>
    <ligand>
        <name>S-adenosyl-L-methionine</name>
        <dbReference type="ChEBI" id="CHEBI:59789"/>
    </ligand>
</feature>
<dbReference type="EC" id="2.1.1.-" evidence="1"/>
<keyword evidence="1" id="KW-0949">S-adenosyl-L-methionine</keyword>
<protein>
    <recommendedName>
        <fullName evidence="1">Protein-lysine N-methyltransferase EFM6</fullName>
        <ecNumber evidence="1">2.1.1.-</ecNumber>
    </recommendedName>
    <alternativeName>
        <fullName evidence="1">Elongation factor methyltransferase 6</fullName>
    </alternativeName>
</protein>
<dbReference type="AlphaFoldDB" id="A0AAD5H956"/>
<organism evidence="2 3">
    <name type="scientific">Umbelopsis ramanniana AG</name>
    <dbReference type="NCBI Taxonomy" id="1314678"/>
    <lineage>
        <taxon>Eukaryota</taxon>
        <taxon>Fungi</taxon>
        <taxon>Fungi incertae sedis</taxon>
        <taxon>Mucoromycota</taxon>
        <taxon>Mucoromycotina</taxon>
        <taxon>Umbelopsidomycetes</taxon>
        <taxon>Umbelopsidales</taxon>
        <taxon>Umbelopsidaceae</taxon>
        <taxon>Umbelopsis</taxon>
    </lineage>
</organism>
<dbReference type="InterPro" id="IPR033684">
    <property type="entry name" value="EFM6"/>
</dbReference>
<comment type="function">
    <text evidence="1">S-adenosyl-L-methionine-dependent protein-lysine N-methyltransferase that methylates elongation factor 1-alpha.</text>
</comment>
<proteinExistence type="inferred from homology"/>